<dbReference type="InterPro" id="IPR035782">
    <property type="entry name" value="SPRY_RanBP9/10"/>
</dbReference>
<dbReference type="EMBL" id="KZ303503">
    <property type="protein sequence ID" value="PIA15918.1"/>
    <property type="molecule type" value="Genomic_DNA"/>
</dbReference>
<dbReference type="Proteomes" id="UP000242474">
    <property type="component" value="Unassembled WGS sequence"/>
</dbReference>
<evidence type="ECO:0000259" key="2">
    <source>
        <dbReference type="PROSITE" id="PS50188"/>
    </source>
</evidence>
<proteinExistence type="predicted"/>
<organism evidence="4 5">
    <name type="scientific">Coemansia reversa (strain ATCC 12441 / NRRL 1564)</name>
    <dbReference type="NCBI Taxonomy" id="763665"/>
    <lineage>
        <taxon>Eukaryota</taxon>
        <taxon>Fungi</taxon>
        <taxon>Fungi incertae sedis</taxon>
        <taxon>Zoopagomycota</taxon>
        <taxon>Kickxellomycotina</taxon>
        <taxon>Kickxellomycetes</taxon>
        <taxon>Kickxellales</taxon>
        <taxon>Kickxellaceae</taxon>
        <taxon>Coemansia</taxon>
    </lineage>
</organism>
<dbReference type="OrthoDB" id="25503at2759"/>
<protein>
    <submittedName>
        <fullName evidence="4">SPRY-domain-containing protein</fullName>
    </submittedName>
</protein>
<evidence type="ECO:0000313" key="5">
    <source>
        <dbReference type="Proteomes" id="UP000242474"/>
    </source>
</evidence>
<feature type="compositionally biased region" description="Polar residues" evidence="1">
    <location>
        <begin position="23"/>
        <end position="35"/>
    </location>
</feature>
<dbReference type="InterPro" id="IPR043136">
    <property type="entry name" value="B30.2/SPRY_sf"/>
</dbReference>
<feature type="compositionally biased region" description="Low complexity" evidence="1">
    <location>
        <begin position="36"/>
        <end position="51"/>
    </location>
</feature>
<dbReference type="Pfam" id="PF10607">
    <property type="entry name" value="CTLH"/>
    <property type="match status" value="1"/>
</dbReference>
<dbReference type="InterPro" id="IPR013144">
    <property type="entry name" value="CRA_dom"/>
</dbReference>
<keyword evidence="5" id="KW-1185">Reference proteome</keyword>
<dbReference type="PROSITE" id="PS50188">
    <property type="entry name" value="B302_SPRY"/>
    <property type="match status" value="1"/>
</dbReference>
<dbReference type="InterPro" id="IPR024964">
    <property type="entry name" value="CTLH/CRA"/>
</dbReference>
<sequence>MPSFAGLRLGYGLGIGDQTSALLSQSTENSGSVDNSSLRRNSSSRGASSWRDNLTQRPDSSRAARGQTQRRKAGSGAAADAQLPSEWSPLKNAHNIEVEADGVTVRYTGPGRLDQDAAMILSDASIPARTGVYYFEVHIKSRGQNGYIGVGLSRAGVSVARLPGWDPGSWGYHGDDGNGFSGDGRGSRYGPRYTTGDTVGCGIDFMRRRIFFTLNGAFLGYAFDVINTDKDLFPCVGMRTPGEHVAANFGRVPFVFEITHYLEAAHDDALRRVTGASLTPLLPLRKEAAVSHSDAALSIVLTHLLRNEHYGTARALIENAMLREQDERRATRREICRHISEGDIDYALGLLQDACPQVLRDESLVFQLRCRQFVELVRAANGHHIADSLVRVLLEYGRQLQADYGSSPNPVIREGLVHAFSLLAYADPAQSPIAALLDPDACKPLARLVDMAIVASENAPRMSSLECICRHAAVLLAELSARRNGAAALISVDRDFVCVPRSVEDSHAEHLADDDHHASSKI</sequence>
<dbReference type="SUPFAM" id="SSF49899">
    <property type="entry name" value="Concanavalin A-like lectins/glucanases"/>
    <property type="match status" value="1"/>
</dbReference>
<dbReference type="SMART" id="SM00757">
    <property type="entry name" value="CRA"/>
    <property type="match status" value="1"/>
</dbReference>
<dbReference type="AlphaFoldDB" id="A0A2G5BA72"/>
<dbReference type="STRING" id="763665.A0A2G5BA72"/>
<dbReference type="InterPro" id="IPR003877">
    <property type="entry name" value="SPRY_dom"/>
</dbReference>
<feature type="region of interest" description="Disordered" evidence="1">
    <location>
        <begin position="23"/>
        <end position="93"/>
    </location>
</feature>
<reference evidence="4 5" key="1">
    <citation type="journal article" date="2015" name="Genome Biol. Evol.">
        <title>Phylogenomic analyses indicate that early fungi evolved digesting cell walls of algal ancestors of land plants.</title>
        <authorList>
            <person name="Chang Y."/>
            <person name="Wang S."/>
            <person name="Sekimoto S."/>
            <person name="Aerts A.L."/>
            <person name="Choi C."/>
            <person name="Clum A."/>
            <person name="LaButti K.M."/>
            <person name="Lindquist E.A."/>
            <person name="Yee Ngan C."/>
            <person name="Ohm R.A."/>
            <person name="Salamov A.A."/>
            <person name="Grigoriev I.V."/>
            <person name="Spatafora J.W."/>
            <person name="Berbee M.L."/>
        </authorList>
    </citation>
    <scope>NUCLEOTIDE SEQUENCE [LARGE SCALE GENOMIC DNA]</scope>
    <source>
        <strain evidence="4 5">NRRL 1564</strain>
    </source>
</reference>
<evidence type="ECO:0000313" key="4">
    <source>
        <dbReference type="EMBL" id="PIA15918.1"/>
    </source>
</evidence>
<dbReference type="InterPro" id="IPR006595">
    <property type="entry name" value="CTLH_C"/>
</dbReference>
<gene>
    <name evidence="4" type="ORF">COEREDRAFT_43663</name>
</gene>
<feature type="domain" description="B30.2/SPRY" evidence="2">
    <location>
        <begin position="65"/>
        <end position="254"/>
    </location>
</feature>
<dbReference type="InterPro" id="IPR001870">
    <property type="entry name" value="B30.2/SPRY"/>
</dbReference>
<accession>A0A2G5BA72</accession>
<dbReference type="PROSITE" id="PS50897">
    <property type="entry name" value="CTLH"/>
    <property type="match status" value="1"/>
</dbReference>
<dbReference type="InterPro" id="IPR050618">
    <property type="entry name" value="Ubq-SigPath_Reg"/>
</dbReference>
<feature type="domain" description="CTLH" evidence="3">
    <location>
        <begin position="328"/>
        <end position="387"/>
    </location>
</feature>
<evidence type="ECO:0000259" key="3">
    <source>
        <dbReference type="PROSITE" id="PS50897"/>
    </source>
</evidence>
<dbReference type="CDD" id="cd12909">
    <property type="entry name" value="SPRY_RanBP9_10"/>
    <property type="match status" value="1"/>
</dbReference>
<name>A0A2G5BA72_COERN</name>
<dbReference type="SMART" id="SM00449">
    <property type="entry name" value="SPRY"/>
    <property type="match status" value="1"/>
</dbReference>
<dbReference type="SMART" id="SM00668">
    <property type="entry name" value="CTLH"/>
    <property type="match status" value="1"/>
</dbReference>
<dbReference type="Pfam" id="PF00622">
    <property type="entry name" value="SPRY"/>
    <property type="match status" value="1"/>
</dbReference>
<dbReference type="PANTHER" id="PTHR12864">
    <property type="entry name" value="RAN BINDING PROTEIN 9-RELATED"/>
    <property type="match status" value="1"/>
</dbReference>
<dbReference type="Gene3D" id="2.60.120.920">
    <property type="match status" value="1"/>
</dbReference>
<evidence type="ECO:0000256" key="1">
    <source>
        <dbReference type="SAM" id="MobiDB-lite"/>
    </source>
</evidence>
<dbReference type="InterPro" id="IPR013320">
    <property type="entry name" value="ConA-like_dom_sf"/>
</dbReference>